<proteinExistence type="predicted"/>
<dbReference type="RefSeq" id="WP_257742535.1">
    <property type="nucleotide sequence ID" value="NZ_CP096115.1"/>
</dbReference>
<evidence type="ECO:0000259" key="1">
    <source>
        <dbReference type="Pfam" id="PF13649"/>
    </source>
</evidence>
<reference evidence="2" key="1">
    <citation type="submission" date="2022-04" db="EMBL/GenBank/DDBJ databases">
        <title>Complete genome of Methanoplanus endosymbiosus DSM 3599.</title>
        <authorList>
            <person name="Chen S.-C."/>
            <person name="You Y.-T."/>
            <person name="Zhou Y.-Z."/>
            <person name="Lai M.-C."/>
        </authorList>
    </citation>
    <scope>NUCLEOTIDE SEQUENCE</scope>
    <source>
        <strain evidence="2">DSM 3599</strain>
    </source>
</reference>
<feature type="domain" description="Methyltransferase" evidence="1">
    <location>
        <begin position="77"/>
        <end position="168"/>
    </location>
</feature>
<sequence length="291" mass="33096">MADSGKNHEIAGVYPDYNEIWKRAVRLNNSSKGTSDCVSHWRDKESVYEFIRSDEILGGERIKWVVESLGLKPGDRVLDIGAGPGTISLEIAKVCSHLTAVEPSDVMAEVFKERACEAGISDYNIVQKRWEDIIPGKDIFGMYDIVISSFALGMEDLRDSLIKMNQVCRGSVHIYYHANPLPWEDMRSALWKRLHGIEYVPVPKADLLMAVLYQLGIYPDLSCRKFVSENDFGSEDEMASFYASKMRVTDDAGKKIIVEYLLDIADYNDNNGQFVIEETGIKAHLWWNFRH</sequence>
<dbReference type="Pfam" id="PF13649">
    <property type="entry name" value="Methyltransf_25"/>
    <property type="match status" value="1"/>
</dbReference>
<dbReference type="AlphaFoldDB" id="A0A9E7TLI8"/>
<evidence type="ECO:0000313" key="2">
    <source>
        <dbReference type="EMBL" id="UUX92386.1"/>
    </source>
</evidence>
<dbReference type="InterPro" id="IPR041698">
    <property type="entry name" value="Methyltransf_25"/>
</dbReference>
<accession>A0A9E7TLI8</accession>
<keyword evidence="2" id="KW-0489">Methyltransferase</keyword>
<dbReference type="GO" id="GO:0032259">
    <property type="term" value="P:methylation"/>
    <property type="evidence" value="ECO:0007669"/>
    <property type="project" value="UniProtKB-KW"/>
</dbReference>
<dbReference type="Gene3D" id="3.40.50.150">
    <property type="entry name" value="Vaccinia Virus protein VP39"/>
    <property type="match status" value="1"/>
</dbReference>
<dbReference type="EMBL" id="CP096115">
    <property type="protein sequence ID" value="UUX92386.1"/>
    <property type="molecule type" value="Genomic_DNA"/>
</dbReference>
<dbReference type="SUPFAM" id="SSF53335">
    <property type="entry name" value="S-adenosyl-L-methionine-dependent methyltransferases"/>
    <property type="match status" value="1"/>
</dbReference>
<dbReference type="InterPro" id="IPR029063">
    <property type="entry name" value="SAM-dependent_MTases_sf"/>
</dbReference>
<dbReference type="InterPro" id="IPR050723">
    <property type="entry name" value="CFA/CMAS"/>
</dbReference>
<evidence type="ECO:0000313" key="3">
    <source>
        <dbReference type="Proteomes" id="UP001060368"/>
    </source>
</evidence>
<dbReference type="PANTHER" id="PTHR43667:SF2">
    <property type="entry name" value="FATTY ACID C-METHYL TRANSFERASE"/>
    <property type="match status" value="1"/>
</dbReference>
<keyword evidence="3" id="KW-1185">Reference proteome</keyword>
<protein>
    <submittedName>
        <fullName evidence="2">Class I SAM-dependent methyltransferase</fullName>
    </submittedName>
</protein>
<name>A0A9E7TLI8_9EURY</name>
<gene>
    <name evidence="2" type="ORF">L6E24_13770</name>
</gene>
<organism evidence="2 3">
    <name type="scientific">Methanoplanus endosymbiosus</name>
    <dbReference type="NCBI Taxonomy" id="33865"/>
    <lineage>
        <taxon>Archaea</taxon>
        <taxon>Methanobacteriati</taxon>
        <taxon>Methanobacteriota</taxon>
        <taxon>Stenosarchaea group</taxon>
        <taxon>Methanomicrobia</taxon>
        <taxon>Methanomicrobiales</taxon>
        <taxon>Methanomicrobiaceae</taxon>
        <taxon>Methanoplanus</taxon>
    </lineage>
</organism>
<dbReference type="KEGG" id="mend:L6E24_13770"/>
<dbReference type="Proteomes" id="UP001060368">
    <property type="component" value="Chromosome"/>
</dbReference>
<keyword evidence="2" id="KW-0808">Transferase</keyword>
<dbReference type="PANTHER" id="PTHR43667">
    <property type="entry name" value="CYCLOPROPANE-FATTY-ACYL-PHOSPHOLIPID SYNTHASE"/>
    <property type="match status" value="1"/>
</dbReference>
<dbReference type="GeneID" id="74308792"/>
<dbReference type="GO" id="GO:0008168">
    <property type="term" value="F:methyltransferase activity"/>
    <property type="evidence" value="ECO:0007669"/>
    <property type="project" value="UniProtKB-KW"/>
</dbReference>
<dbReference type="CDD" id="cd02440">
    <property type="entry name" value="AdoMet_MTases"/>
    <property type="match status" value="1"/>
</dbReference>